<proteinExistence type="predicted"/>
<dbReference type="AlphaFoldDB" id="A0A0F8Z0M2"/>
<accession>A0A0F8Z0M2</accession>
<name>A0A0F8Z0M2_9ZZZZ</name>
<evidence type="ECO:0000313" key="1">
    <source>
        <dbReference type="EMBL" id="KKK87297.1"/>
    </source>
</evidence>
<organism evidence="1">
    <name type="scientific">marine sediment metagenome</name>
    <dbReference type="NCBI Taxonomy" id="412755"/>
    <lineage>
        <taxon>unclassified sequences</taxon>
        <taxon>metagenomes</taxon>
        <taxon>ecological metagenomes</taxon>
    </lineage>
</organism>
<comment type="caution">
    <text evidence="1">The sequence shown here is derived from an EMBL/GenBank/DDBJ whole genome shotgun (WGS) entry which is preliminary data.</text>
</comment>
<protein>
    <submittedName>
        <fullName evidence="1">Uncharacterized protein</fullName>
    </submittedName>
</protein>
<gene>
    <name evidence="1" type="ORF">LCGC14_2754650</name>
</gene>
<reference evidence="1" key="1">
    <citation type="journal article" date="2015" name="Nature">
        <title>Complex archaea that bridge the gap between prokaryotes and eukaryotes.</title>
        <authorList>
            <person name="Spang A."/>
            <person name="Saw J.H."/>
            <person name="Jorgensen S.L."/>
            <person name="Zaremba-Niedzwiedzka K."/>
            <person name="Martijn J."/>
            <person name="Lind A.E."/>
            <person name="van Eijk R."/>
            <person name="Schleper C."/>
            <person name="Guy L."/>
            <person name="Ettema T.J."/>
        </authorList>
    </citation>
    <scope>NUCLEOTIDE SEQUENCE</scope>
</reference>
<sequence length="57" mass="6305">MTSSCILLSRRNKMSKCDRCNKQRAKRDLLCCTCCDGDFCIVGDVGETCADKHEAGD</sequence>
<dbReference type="EMBL" id="LAZR01050464">
    <property type="protein sequence ID" value="KKK87297.1"/>
    <property type="molecule type" value="Genomic_DNA"/>
</dbReference>